<dbReference type="PANTHER" id="PTHR16222">
    <property type="entry name" value="ADP-RIBOSYLGLYCOHYDROLASE"/>
    <property type="match status" value="1"/>
</dbReference>
<dbReference type="SUPFAM" id="SSF101478">
    <property type="entry name" value="ADP-ribosylglycohydrolase"/>
    <property type="match status" value="1"/>
</dbReference>
<dbReference type="EMBL" id="UINC01079925">
    <property type="protein sequence ID" value="SVC22394.1"/>
    <property type="molecule type" value="Genomic_DNA"/>
</dbReference>
<evidence type="ECO:0008006" key="2">
    <source>
        <dbReference type="Google" id="ProtNLM"/>
    </source>
</evidence>
<name>A0A382KBR5_9ZZZZ</name>
<dbReference type="Gene3D" id="1.10.4080.10">
    <property type="entry name" value="ADP-ribosylation/Crystallin J1"/>
    <property type="match status" value="1"/>
</dbReference>
<evidence type="ECO:0000313" key="1">
    <source>
        <dbReference type="EMBL" id="SVC22394.1"/>
    </source>
</evidence>
<sequence>MLGAIIGDVLGSTFEFYPMKTKKFELLEKNSHFTDDTVMTVAVADSIMNGEPYVESLQKWGRKYPRAGYGGWFKKWIHQDDPKPYNSFGNGSAMRCSSVGWLLDDEESVLEEAKKSAEITHNHPEGIKGAQAVSLGVLMGRKGSSKKEIKQKLEDLFDYDLSQKLDDIRPNYTFNPTCQGSVPQAIIAFLESTDFEDAIRNSISLGGDADT</sequence>
<dbReference type="InterPro" id="IPR050792">
    <property type="entry name" value="ADP-ribosylglycohydrolase"/>
</dbReference>
<feature type="non-terminal residue" evidence="1">
    <location>
        <position position="211"/>
    </location>
</feature>
<dbReference type="Pfam" id="PF03747">
    <property type="entry name" value="ADP_ribosyl_GH"/>
    <property type="match status" value="1"/>
</dbReference>
<protein>
    <recommendedName>
        <fullName evidence="2">ADP-ribosylglycohydrolase</fullName>
    </recommendedName>
</protein>
<organism evidence="1">
    <name type="scientific">marine metagenome</name>
    <dbReference type="NCBI Taxonomy" id="408172"/>
    <lineage>
        <taxon>unclassified sequences</taxon>
        <taxon>metagenomes</taxon>
        <taxon>ecological metagenomes</taxon>
    </lineage>
</organism>
<reference evidence="1" key="1">
    <citation type="submission" date="2018-05" db="EMBL/GenBank/DDBJ databases">
        <authorList>
            <person name="Lanie J.A."/>
            <person name="Ng W.-L."/>
            <person name="Kazmierczak K.M."/>
            <person name="Andrzejewski T.M."/>
            <person name="Davidsen T.M."/>
            <person name="Wayne K.J."/>
            <person name="Tettelin H."/>
            <person name="Glass J.I."/>
            <person name="Rusch D."/>
            <person name="Podicherti R."/>
            <person name="Tsui H.-C.T."/>
            <person name="Winkler M.E."/>
        </authorList>
    </citation>
    <scope>NUCLEOTIDE SEQUENCE</scope>
</reference>
<dbReference type="InterPro" id="IPR036705">
    <property type="entry name" value="Ribosyl_crysJ1_sf"/>
</dbReference>
<dbReference type="AlphaFoldDB" id="A0A382KBR5"/>
<dbReference type="PANTHER" id="PTHR16222:SF12">
    <property type="entry name" value="ADP-RIBOSYLGLYCOHYDROLASE-RELATED"/>
    <property type="match status" value="1"/>
</dbReference>
<proteinExistence type="predicted"/>
<accession>A0A382KBR5</accession>
<gene>
    <name evidence="1" type="ORF">METZ01_LOCUS275248</name>
</gene>
<dbReference type="InterPro" id="IPR005502">
    <property type="entry name" value="Ribosyl_crysJ1"/>
</dbReference>